<name>A0A4Q9PYG6_9APHY</name>
<dbReference type="Proteomes" id="UP000292082">
    <property type="component" value="Unassembled WGS sequence"/>
</dbReference>
<accession>A0A4Q9PYG6</accession>
<evidence type="ECO:0000256" key="2">
    <source>
        <dbReference type="SAM" id="SignalP"/>
    </source>
</evidence>
<gene>
    <name evidence="3" type="ORF">BD310DRAFT_924648</name>
</gene>
<organism evidence="3 4">
    <name type="scientific">Dichomitus squalens</name>
    <dbReference type="NCBI Taxonomy" id="114155"/>
    <lineage>
        <taxon>Eukaryota</taxon>
        <taxon>Fungi</taxon>
        <taxon>Dikarya</taxon>
        <taxon>Basidiomycota</taxon>
        <taxon>Agaricomycotina</taxon>
        <taxon>Agaricomycetes</taxon>
        <taxon>Polyporales</taxon>
        <taxon>Polyporaceae</taxon>
        <taxon>Dichomitus</taxon>
    </lineage>
</organism>
<dbReference type="AlphaFoldDB" id="A0A4Q9PYG6"/>
<feature type="chain" id="PRO_5020760438" description="Secreted protein" evidence="2">
    <location>
        <begin position="20"/>
        <end position="90"/>
    </location>
</feature>
<sequence>MLASHSIHIGPLLIFVTQAADAPLLTGCAAGRFSRLSTLSSVWARRCPWNGCTCDTLSRPKTTATSPFPRMLSPQWPEKSPLPGIRAFQA</sequence>
<evidence type="ECO:0000313" key="3">
    <source>
        <dbReference type="EMBL" id="TBU59620.1"/>
    </source>
</evidence>
<reference evidence="3 4" key="1">
    <citation type="submission" date="2019-01" db="EMBL/GenBank/DDBJ databases">
        <title>Draft genome sequences of three monokaryotic isolates of the white-rot basidiomycete fungus Dichomitus squalens.</title>
        <authorList>
            <consortium name="DOE Joint Genome Institute"/>
            <person name="Lopez S.C."/>
            <person name="Andreopoulos B."/>
            <person name="Pangilinan J."/>
            <person name="Lipzen A."/>
            <person name="Riley R."/>
            <person name="Ahrendt S."/>
            <person name="Ng V."/>
            <person name="Barry K."/>
            <person name="Daum C."/>
            <person name="Grigoriev I.V."/>
            <person name="Hilden K.S."/>
            <person name="Makela M.R."/>
            <person name="de Vries R.P."/>
        </authorList>
    </citation>
    <scope>NUCLEOTIDE SEQUENCE [LARGE SCALE GENOMIC DNA]</scope>
    <source>
        <strain evidence="3 4">CBS 464.89</strain>
    </source>
</reference>
<keyword evidence="4" id="KW-1185">Reference proteome</keyword>
<feature type="region of interest" description="Disordered" evidence="1">
    <location>
        <begin position="60"/>
        <end position="90"/>
    </location>
</feature>
<evidence type="ECO:0000256" key="1">
    <source>
        <dbReference type="SAM" id="MobiDB-lite"/>
    </source>
</evidence>
<feature type="signal peptide" evidence="2">
    <location>
        <begin position="1"/>
        <end position="19"/>
    </location>
</feature>
<keyword evidence="2" id="KW-0732">Signal</keyword>
<dbReference type="EMBL" id="ML145112">
    <property type="protein sequence ID" value="TBU59620.1"/>
    <property type="molecule type" value="Genomic_DNA"/>
</dbReference>
<evidence type="ECO:0000313" key="4">
    <source>
        <dbReference type="Proteomes" id="UP000292082"/>
    </source>
</evidence>
<evidence type="ECO:0008006" key="5">
    <source>
        <dbReference type="Google" id="ProtNLM"/>
    </source>
</evidence>
<proteinExistence type="predicted"/>
<protein>
    <recommendedName>
        <fullName evidence="5">Secreted protein</fullName>
    </recommendedName>
</protein>